<dbReference type="RefSeq" id="WP_158060556.1">
    <property type="nucleotide sequence ID" value="NZ_CP044427.1"/>
</dbReference>
<dbReference type="GO" id="GO:0016887">
    <property type="term" value="F:ATP hydrolysis activity"/>
    <property type="evidence" value="ECO:0007669"/>
    <property type="project" value="InterPro"/>
</dbReference>
<reference evidence="2 3" key="1">
    <citation type="submission" date="2019-09" db="EMBL/GenBank/DDBJ databases">
        <title>Serinicoccus pratensis sp. nov., isolated from meadow soil.</title>
        <authorList>
            <person name="Zhang W."/>
        </authorList>
    </citation>
    <scope>NUCLEOTIDE SEQUENCE [LARGE SCALE GENOMIC DNA]</scope>
    <source>
        <strain evidence="2 3">W204</strain>
    </source>
</reference>
<dbReference type="Pfam" id="PF00004">
    <property type="entry name" value="AAA"/>
    <property type="match status" value="1"/>
</dbReference>
<protein>
    <submittedName>
        <fullName evidence="2">AAA family ATPase</fullName>
    </submittedName>
</protein>
<evidence type="ECO:0000259" key="1">
    <source>
        <dbReference type="Pfam" id="PF00004"/>
    </source>
</evidence>
<dbReference type="InterPro" id="IPR027417">
    <property type="entry name" value="P-loop_NTPase"/>
</dbReference>
<dbReference type="GO" id="GO:0005524">
    <property type="term" value="F:ATP binding"/>
    <property type="evidence" value="ECO:0007669"/>
    <property type="project" value="InterPro"/>
</dbReference>
<accession>A0A5J6V3D0</accession>
<organism evidence="2 3">
    <name type="scientific">Ornithinimicrobium pratense</name>
    <dbReference type="NCBI Taxonomy" id="2593973"/>
    <lineage>
        <taxon>Bacteria</taxon>
        <taxon>Bacillati</taxon>
        <taxon>Actinomycetota</taxon>
        <taxon>Actinomycetes</taxon>
        <taxon>Micrococcales</taxon>
        <taxon>Ornithinimicrobiaceae</taxon>
        <taxon>Ornithinimicrobium</taxon>
    </lineage>
</organism>
<proteinExistence type="predicted"/>
<dbReference type="Gene3D" id="3.40.50.300">
    <property type="entry name" value="P-loop containing nucleotide triphosphate hydrolases"/>
    <property type="match status" value="1"/>
</dbReference>
<evidence type="ECO:0000313" key="2">
    <source>
        <dbReference type="EMBL" id="QFG68167.1"/>
    </source>
</evidence>
<feature type="domain" description="ATPase AAA-type core" evidence="1">
    <location>
        <begin position="23"/>
        <end position="56"/>
    </location>
</feature>
<dbReference type="KEGG" id="serw:FY030_05055"/>
<dbReference type="Proteomes" id="UP000326546">
    <property type="component" value="Chromosome"/>
</dbReference>
<name>A0A5J6V3D0_9MICO</name>
<dbReference type="InterPro" id="IPR003959">
    <property type="entry name" value="ATPase_AAA_core"/>
</dbReference>
<dbReference type="SUPFAM" id="SSF52540">
    <property type="entry name" value="P-loop containing nucleoside triphosphate hydrolases"/>
    <property type="match status" value="1"/>
</dbReference>
<gene>
    <name evidence="2" type="ORF">FY030_05055</name>
</gene>
<dbReference type="EMBL" id="CP044427">
    <property type="protein sequence ID" value="QFG68167.1"/>
    <property type="molecule type" value="Genomic_DNA"/>
</dbReference>
<evidence type="ECO:0000313" key="3">
    <source>
        <dbReference type="Proteomes" id="UP000326546"/>
    </source>
</evidence>
<keyword evidence="3" id="KW-1185">Reference proteome</keyword>
<sequence>MGRVSGRVETGAVEPVSCPWLLVVAGRPGTGKTTLAKGLAAATRACYLRVDGVETALGRLRDDVGADG</sequence>
<dbReference type="AlphaFoldDB" id="A0A5J6V3D0"/>